<comment type="caution">
    <text evidence="3">The sequence shown here is derived from an EMBL/GenBank/DDBJ whole genome shotgun (WGS) entry which is preliminary data.</text>
</comment>
<feature type="compositionally biased region" description="Basic and acidic residues" evidence="1">
    <location>
        <begin position="131"/>
        <end position="142"/>
    </location>
</feature>
<dbReference type="KEGG" id="beq:BEWA_044560"/>
<organism evidence="3 4">
    <name type="scientific">Theileria equi strain WA</name>
    <dbReference type="NCBI Taxonomy" id="1537102"/>
    <lineage>
        <taxon>Eukaryota</taxon>
        <taxon>Sar</taxon>
        <taxon>Alveolata</taxon>
        <taxon>Apicomplexa</taxon>
        <taxon>Aconoidasida</taxon>
        <taxon>Piroplasmida</taxon>
        <taxon>Theileriidae</taxon>
        <taxon>Theileria</taxon>
    </lineage>
</organism>
<evidence type="ECO:0008006" key="5">
    <source>
        <dbReference type="Google" id="ProtNLM"/>
    </source>
</evidence>
<name>L1LBG4_THEEQ</name>
<feature type="region of interest" description="Disordered" evidence="1">
    <location>
        <begin position="131"/>
        <end position="154"/>
    </location>
</feature>
<dbReference type="Proteomes" id="UP000031512">
    <property type="component" value="Unassembled WGS sequence"/>
</dbReference>
<dbReference type="AlphaFoldDB" id="L1LBG4"/>
<evidence type="ECO:0000256" key="2">
    <source>
        <dbReference type="SAM" id="SignalP"/>
    </source>
</evidence>
<sequence length="595" mass="67686">MKLFSLLYTILFIKLVRSETKVTLDILQPDQKNTTVEVSQDYGLELKKYSPKEKCRINKVKYGSESIWSSSLRGKEVCKSIQFHSKGETKLIALWIVDKGGTLEIKRFNRVGDKWNAIGLEDFNKKIREAKGREAGSNKGTEEQSQAKPVSLSERTKKVDSSLFNVRGSISNDGVFYLTCTPKENKSLTELKYGGETIWNGKARCKSLKTFSPLNCFKCNKQTQSENGFWKSSTLLSALIYFKRDQPEVVTLQYKKDGEVHTLLLHKNNEKWEDNWREHKRKLKELKDAMKPVESPVTKSAEKLTTNPITLDLFKPNESEITKNERAHRGTMIKTYSPRDTFHIASVVYNKSTVWKATEGTNERCELAKSYSSAGEILYLDIKDNNGNAKPKYYKKNGAVWNGIPEHVFNLQLKTMKGTSVDEDSAQNDGKSHFDLQPRKDNRTNSENGSTDKPVSVKQDIATDEHETVKEDEEPPAPSRPLTNCALDLSKPDEDEIAVKESDYESGVKIKDFSPQAGLRINYILNNGNPVLQIPGDQEFKQIRLYFKRTSNLLMLIVKKPGGLEHKYYEKIAGEWKVKDKNAFNTKLTAMKCSG</sequence>
<evidence type="ECO:0000313" key="4">
    <source>
        <dbReference type="Proteomes" id="UP000031512"/>
    </source>
</evidence>
<feature type="chain" id="PRO_5003953130" description="Signal peptide containing protein" evidence="2">
    <location>
        <begin position="19"/>
        <end position="595"/>
    </location>
</feature>
<dbReference type="RefSeq" id="XP_004832067.1">
    <property type="nucleotide sequence ID" value="XM_004832010.1"/>
</dbReference>
<reference evidence="3 4" key="1">
    <citation type="journal article" date="2012" name="BMC Genomics">
        <title>Comparative genomic analysis and phylogenetic position of Theileria equi.</title>
        <authorList>
            <person name="Kappmeyer L.S."/>
            <person name="Thiagarajan M."/>
            <person name="Herndon D.R."/>
            <person name="Ramsay J.D."/>
            <person name="Caler E."/>
            <person name="Djikeng A."/>
            <person name="Gillespie J.J."/>
            <person name="Lau A.O."/>
            <person name="Roalson E.H."/>
            <person name="Silva J.C."/>
            <person name="Silva M.G."/>
            <person name="Suarez C.E."/>
            <person name="Ueti M.W."/>
            <person name="Nene V.M."/>
            <person name="Mealey R.H."/>
            <person name="Knowles D.P."/>
            <person name="Brayton K.A."/>
        </authorList>
    </citation>
    <scope>NUCLEOTIDE SEQUENCE [LARGE SCALE GENOMIC DNA]</scope>
    <source>
        <strain evidence="3 4">WA</strain>
    </source>
</reference>
<gene>
    <name evidence="3" type="ORF">BEWA_044560</name>
</gene>
<keyword evidence="2" id="KW-0732">Signal</keyword>
<keyword evidence="4" id="KW-1185">Reference proteome</keyword>
<dbReference type="EMBL" id="ACOU01000006">
    <property type="protein sequence ID" value="EKX72615.1"/>
    <property type="molecule type" value="Genomic_DNA"/>
</dbReference>
<proteinExistence type="predicted"/>
<protein>
    <recommendedName>
        <fullName evidence="5">Signal peptide containing protein</fullName>
    </recommendedName>
</protein>
<dbReference type="GeneID" id="15804249"/>
<dbReference type="Pfam" id="PF04385">
    <property type="entry name" value="FAINT"/>
    <property type="match status" value="3"/>
</dbReference>
<accession>L1LBG4</accession>
<feature type="signal peptide" evidence="2">
    <location>
        <begin position="1"/>
        <end position="18"/>
    </location>
</feature>
<feature type="region of interest" description="Disordered" evidence="1">
    <location>
        <begin position="419"/>
        <end position="484"/>
    </location>
</feature>
<evidence type="ECO:0000313" key="3">
    <source>
        <dbReference type="EMBL" id="EKX72615.1"/>
    </source>
</evidence>
<dbReference type="VEuPathDB" id="PiroplasmaDB:BEWA_044560"/>
<dbReference type="InterPro" id="IPR007480">
    <property type="entry name" value="DUF529"/>
</dbReference>
<evidence type="ECO:0000256" key="1">
    <source>
        <dbReference type="SAM" id="MobiDB-lite"/>
    </source>
</evidence>
<feature type="compositionally biased region" description="Basic and acidic residues" evidence="1">
    <location>
        <begin position="430"/>
        <end position="444"/>
    </location>
</feature>